<dbReference type="EMBL" id="CP061171">
    <property type="protein sequence ID" value="QNR85499.1"/>
    <property type="molecule type" value="Genomic_DNA"/>
</dbReference>
<evidence type="ECO:0000256" key="10">
    <source>
        <dbReference type="ARBA" id="ARBA00022884"/>
    </source>
</evidence>
<evidence type="ECO:0000256" key="11">
    <source>
        <dbReference type="RuleBase" id="RU003953"/>
    </source>
</evidence>
<dbReference type="InterPro" id="IPR043519">
    <property type="entry name" value="NT_sf"/>
</dbReference>
<gene>
    <name evidence="15" type="ORF">H9N25_03205</name>
</gene>
<keyword evidence="4" id="KW-0548">Nucleotidyltransferase</keyword>
<keyword evidence="16" id="KW-1185">Reference proteome</keyword>
<evidence type="ECO:0000259" key="12">
    <source>
        <dbReference type="Pfam" id="PF01743"/>
    </source>
</evidence>
<dbReference type="Pfam" id="PF01966">
    <property type="entry name" value="HD"/>
    <property type="match status" value="1"/>
</dbReference>
<dbReference type="CDD" id="cd00077">
    <property type="entry name" value="HDc"/>
    <property type="match status" value="1"/>
</dbReference>
<evidence type="ECO:0000256" key="7">
    <source>
        <dbReference type="ARBA" id="ARBA00022800"/>
    </source>
</evidence>
<proteinExistence type="inferred from homology"/>
<evidence type="ECO:0000256" key="5">
    <source>
        <dbReference type="ARBA" id="ARBA00022723"/>
    </source>
</evidence>
<dbReference type="SUPFAM" id="SSF81891">
    <property type="entry name" value="Poly A polymerase C-terminal region-like"/>
    <property type="match status" value="1"/>
</dbReference>
<evidence type="ECO:0000256" key="4">
    <source>
        <dbReference type="ARBA" id="ARBA00022695"/>
    </source>
</evidence>
<dbReference type="Pfam" id="PF01743">
    <property type="entry name" value="PolyA_pol"/>
    <property type="match status" value="1"/>
</dbReference>
<sequence>MQFNLNEGNNESPSGDLGVHLQNPIFKTLSLIADKNKTEAYVIGGFVRDLFLDRPSKDIDVVVVGSGIAYAEAVGRKLNTKVAVFKNFGTANIKFQDLEVEFVGARKESYRSDSRKPIVEDGSLEDDQLRRDFTINALAINLNADHYGELLDPFDGIKDLENKLIRTPLDPEITFSDDPLRMMRAIRFASQLNFNIDPVALNAIKTQKQRIGIVSKERITDEMNKIILSKKPSIGFKHLFDTGLLHIIFPQMAQLYGVEIIKGKGHKDNFYHTLEVLDNICADTDDLWLRWAAILHDIAKPATKRFEEGHGWTFHGHEDRGARMVPKIFAQLKLPLNEKMKYVQKLVQLHLRPIVLAQETVTDSAVRRLLFDAGEEIESLMLLCNADVTTKNEYKKTKYRNNFELVKQKLKDVEERDKIRNWQPPISGNDIMETFGLEAGREVGIIKNAIREAILEGEITNDYREAFNFMLNQAKQMGLNPVNK</sequence>
<feature type="domain" description="Poly A polymerase head" evidence="12">
    <location>
        <begin position="40"/>
        <end position="166"/>
    </location>
</feature>
<name>A0ABX6TJ09_9SPHI</name>
<evidence type="ECO:0000256" key="2">
    <source>
        <dbReference type="ARBA" id="ARBA00022679"/>
    </source>
</evidence>
<dbReference type="CDD" id="cd05398">
    <property type="entry name" value="NT_ClassII-CCAase"/>
    <property type="match status" value="1"/>
</dbReference>
<feature type="domain" description="HD" evidence="13">
    <location>
        <begin position="270"/>
        <end position="388"/>
    </location>
</feature>
<dbReference type="Gene3D" id="1.10.3090.10">
    <property type="entry name" value="cca-adding enzyme, domain 2"/>
    <property type="match status" value="1"/>
</dbReference>
<dbReference type="Proteomes" id="UP000516439">
    <property type="component" value="Chromosome"/>
</dbReference>
<comment type="cofactor">
    <cofactor evidence="1">
        <name>Mg(2+)</name>
        <dbReference type="ChEBI" id="CHEBI:18420"/>
    </cofactor>
</comment>
<dbReference type="NCBIfam" id="TIGR00277">
    <property type="entry name" value="HDIG"/>
    <property type="match status" value="1"/>
</dbReference>
<dbReference type="SUPFAM" id="SSF81301">
    <property type="entry name" value="Nucleotidyltransferase"/>
    <property type="match status" value="1"/>
</dbReference>
<comment type="similarity">
    <text evidence="11">Belongs to the tRNA nucleotidyltransferase/poly(A) polymerase family.</text>
</comment>
<dbReference type="InterPro" id="IPR050124">
    <property type="entry name" value="tRNA_CCA-adding_enzyme"/>
</dbReference>
<keyword evidence="5" id="KW-0479">Metal-binding</keyword>
<dbReference type="RefSeq" id="WP_190327918.1">
    <property type="nucleotide sequence ID" value="NZ_CP061171.1"/>
</dbReference>
<evidence type="ECO:0000256" key="9">
    <source>
        <dbReference type="ARBA" id="ARBA00022842"/>
    </source>
</evidence>
<evidence type="ECO:0000259" key="14">
    <source>
        <dbReference type="Pfam" id="PF12627"/>
    </source>
</evidence>
<keyword evidence="6" id="KW-0547">Nucleotide-binding</keyword>
<feature type="domain" description="tRNA nucleotidyltransferase/poly(A) polymerase RNA and SrmB- binding" evidence="14">
    <location>
        <begin position="193"/>
        <end position="253"/>
    </location>
</feature>
<dbReference type="PANTHER" id="PTHR47545:SF1">
    <property type="entry name" value="MULTIFUNCTIONAL CCA PROTEIN"/>
    <property type="match status" value="1"/>
</dbReference>
<evidence type="ECO:0000256" key="3">
    <source>
        <dbReference type="ARBA" id="ARBA00022694"/>
    </source>
</evidence>
<evidence type="ECO:0000256" key="6">
    <source>
        <dbReference type="ARBA" id="ARBA00022741"/>
    </source>
</evidence>
<evidence type="ECO:0000313" key="15">
    <source>
        <dbReference type="EMBL" id="QNR85499.1"/>
    </source>
</evidence>
<dbReference type="Pfam" id="PF12627">
    <property type="entry name" value="PolyA_pol_RNAbd"/>
    <property type="match status" value="1"/>
</dbReference>
<keyword evidence="9" id="KW-0460">Magnesium</keyword>
<keyword evidence="3" id="KW-0819">tRNA processing</keyword>
<accession>A0ABX6TJ09</accession>
<dbReference type="PANTHER" id="PTHR47545">
    <property type="entry name" value="MULTIFUNCTIONAL CCA PROTEIN"/>
    <property type="match status" value="1"/>
</dbReference>
<dbReference type="Gene3D" id="3.30.460.10">
    <property type="entry name" value="Beta Polymerase, domain 2"/>
    <property type="match status" value="1"/>
</dbReference>
<dbReference type="InterPro" id="IPR006674">
    <property type="entry name" value="HD_domain"/>
</dbReference>
<dbReference type="Gene3D" id="1.10.246.80">
    <property type="match status" value="1"/>
</dbReference>
<dbReference type="InterPro" id="IPR006675">
    <property type="entry name" value="HDIG_dom"/>
</dbReference>
<evidence type="ECO:0000256" key="8">
    <source>
        <dbReference type="ARBA" id="ARBA00022840"/>
    </source>
</evidence>
<evidence type="ECO:0000313" key="16">
    <source>
        <dbReference type="Proteomes" id="UP000516439"/>
    </source>
</evidence>
<keyword evidence="7" id="KW-0692">RNA repair</keyword>
<reference evidence="15 16" key="1">
    <citation type="submission" date="2020-09" db="EMBL/GenBank/DDBJ databases">
        <title>Pedobacter sp. SW-16 isolated from soil near Yeocheon.</title>
        <authorList>
            <person name="Im H.S."/>
            <person name="Joung Y."/>
            <person name="Lee S.-S."/>
        </authorList>
    </citation>
    <scope>NUCLEOTIDE SEQUENCE [LARGE SCALE GENOMIC DNA]</scope>
    <source>
        <strain evidence="15 16">SW-16</strain>
    </source>
</reference>
<dbReference type="InterPro" id="IPR003607">
    <property type="entry name" value="HD/PDEase_dom"/>
</dbReference>
<dbReference type="InterPro" id="IPR002646">
    <property type="entry name" value="PolA_pol_head_dom"/>
</dbReference>
<dbReference type="InterPro" id="IPR032828">
    <property type="entry name" value="PolyA_RNA-bd"/>
</dbReference>
<keyword evidence="10 11" id="KW-0694">RNA-binding</keyword>
<keyword evidence="8" id="KW-0067">ATP-binding</keyword>
<protein>
    <submittedName>
        <fullName evidence="15">HD domain-containing protein</fullName>
    </submittedName>
</protein>
<evidence type="ECO:0000259" key="13">
    <source>
        <dbReference type="Pfam" id="PF01966"/>
    </source>
</evidence>
<keyword evidence="2 11" id="KW-0808">Transferase</keyword>
<evidence type="ECO:0000256" key="1">
    <source>
        <dbReference type="ARBA" id="ARBA00001946"/>
    </source>
</evidence>
<organism evidence="15 16">
    <name type="scientific">Pedobacter riviphilus</name>
    <dbReference type="NCBI Taxonomy" id="2766984"/>
    <lineage>
        <taxon>Bacteria</taxon>
        <taxon>Pseudomonadati</taxon>
        <taxon>Bacteroidota</taxon>
        <taxon>Sphingobacteriia</taxon>
        <taxon>Sphingobacteriales</taxon>
        <taxon>Sphingobacteriaceae</taxon>
        <taxon>Pedobacter</taxon>
    </lineage>
</organism>